<gene>
    <name evidence="2" type="ORF">SAMN05421828_12527</name>
</gene>
<comment type="caution">
    <text evidence="2">The sequence shown here is derived from an EMBL/GenBank/DDBJ whole genome shotgun (WGS) entry which is preliminary data.</text>
</comment>
<feature type="domain" description="Hedgehog/Intein (Hint)" evidence="1">
    <location>
        <begin position="350"/>
        <end position="483"/>
    </location>
</feature>
<protein>
    <submittedName>
        <fullName evidence="2">Hint domain-containing protein</fullName>
    </submittedName>
</protein>
<dbReference type="EMBL" id="FTNE01000025">
    <property type="protein sequence ID" value="SIR33781.1"/>
    <property type="molecule type" value="Genomic_DNA"/>
</dbReference>
<evidence type="ECO:0000313" key="3">
    <source>
        <dbReference type="Proteomes" id="UP000186308"/>
    </source>
</evidence>
<evidence type="ECO:0000313" key="2">
    <source>
        <dbReference type="EMBL" id="SIR33781.1"/>
    </source>
</evidence>
<dbReference type="GO" id="GO:0016539">
    <property type="term" value="P:intein-mediated protein splicing"/>
    <property type="evidence" value="ECO:0007669"/>
    <property type="project" value="InterPro"/>
</dbReference>
<dbReference type="InterPro" id="IPR006141">
    <property type="entry name" value="Intein_N"/>
</dbReference>
<name>A0A8G2CMY8_ACIRU</name>
<evidence type="ECO:0000259" key="1">
    <source>
        <dbReference type="Pfam" id="PF13403"/>
    </source>
</evidence>
<proteinExistence type="predicted"/>
<dbReference type="SUPFAM" id="SSF51294">
    <property type="entry name" value="Hedgehog/intein (Hint) domain"/>
    <property type="match status" value="1"/>
</dbReference>
<dbReference type="NCBIfam" id="NF038122">
    <property type="entry name" value="metallo_LGF"/>
    <property type="match status" value="1"/>
</dbReference>
<reference evidence="2 3" key="1">
    <citation type="submission" date="2017-01" db="EMBL/GenBank/DDBJ databases">
        <authorList>
            <person name="Varghese N."/>
            <person name="Submissions S."/>
        </authorList>
    </citation>
    <scope>NUCLEOTIDE SEQUENCE [LARGE SCALE GENOMIC DNA]</scope>
    <source>
        <strain evidence="2 3">ATCC 35905</strain>
    </source>
</reference>
<dbReference type="RefSeq" id="WP_051657439.1">
    <property type="nucleotide sequence ID" value="NZ_FTNE01000025.1"/>
</dbReference>
<dbReference type="PROSITE" id="PS50817">
    <property type="entry name" value="INTEIN_N_TER"/>
    <property type="match status" value="1"/>
</dbReference>
<keyword evidence="3" id="KW-1185">Reference proteome</keyword>
<dbReference type="Pfam" id="PF13403">
    <property type="entry name" value="Hint_2"/>
    <property type="match status" value="1"/>
</dbReference>
<dbReference type="InterPro" id="IPR028992">
    <property type="entry name" value="Hedgehog/Intein_dom"/>
</dbReference>
<accession>A0A8G2CMY8</accession>
<dbReference type="InterPro" id="IPR036844">
    <property type="entry name" value="Hint_dom_sf"/>
</dbReference>
<dbReference type="Gene3D" id="2.170.16.10">
    <property type="entry name" value="Hedgehog/Intein (Hint) domain"/>
    <property type="match status" value="1"/>
</dbReference>
<dbReference type="Proteomes" id="UP000186308">
    <property type="component" value="Unassembled WGS sequence"/>
</dbReference>
<dbReference type="AlphaFoldDB" id="A0A8G2CMY8"/>
<organism evidence="2 3">
    <name type="scientific">Acidiphilium rubrum</name>
    <dbReference type="NCBI Taxonomy" id="526"/>
    <lineage>
        <taxon>Bacteria</taxon>
        <taxon>Pseudomonadati</taxon>
        <taxon>Pseudomonadota</taxon>
        <taxon>Alphaproteobacteria</taxon>
        <taxon>Acetobacterales</taxon>
        <taxon>Acidocellaceae</taxon>
        <taxon>Acidiphilium</taxon>
    </lineage>
</organism>
<sequence length="643" mass="67413">MFLEGVVHTGMISNPSDLQVAHKLSSTVVDQLKSSDFTPYSAFKPTDPISGSAAMVSNGTGSVAALAASNASTPNQHMTIVVQDAPGVTLSAAAQNALNYAAQYLGALIADPVAVTIQANIANLNSVTQTGILAYGAPEAYYVPYFIAQGEVAKHDPALAPYLPKTDTAAGGVAAVVSKAELQAWGLPTQGYYSIGGTIVINTAYQSQFNYSTNNVLQAASPNSLDFVGLALHELSHALGRVRFDQVTAAAGRYKGDPLTGPMDLSAFTSPGTLQHSAVKGVGAVPYFSTDGGKTPIVYSSTQTRSDWNNYMQNGAFLHDAWSGYLFPGLATMSSADLTLLNAIGFDVNCFAPGTRILTTKGEIAVEALSTGDVVVLHDGGTAPITWIGTRWIDLSNHKRPDAVQPVLIEAGALAQGMPSRDLLVSPDHAIYLDGHLIPAKALINGRTIRIAPRKSITYYHIELPSHAVIIAEGTPAESYLDTGNRGAFENGGIAVDLYPDFGQKRRETQGCAPFAETGPVVEAVRARLLARAQVSTTAEAGLRVVAVDGGAIIESRAAIPGYITTDPQDRRRLGVKVTALHVDGRSIPLDHPALTTGWHAVEPDGRWTTGHAVVPASLLQGGVLDVTIGTTLAYAAPTRKAA</sequence>